<proteinExistence type="predicted"/>
<dbReference type="EMBL" id="JAYKXP010000306">
    <property type="protein sequence ID" value="KAK7015868.1"/>
    <property type="molecule type" value="Genomic_DNA"/>
</dbReference>
<reference evidence="1 2" key="1">
    <citation type="submission" date="2024-01" db="EMBL/GenBank/DDBJ databases">
        <title>A draft genome for a cacao thread blight-causing isolate of Paramarasmius palmivorus.</title>
        <authorList>
            <person name="Baruah I.K."/>
            <person name="Bukari Y."/>
            <person name="Amoako-Attah I."/>
            <person name="Meinhardt L.W."/>
            <person name="Bailey B.A."/>
            <person name="Cohen S.P."/>
        </authorList>
    </citation>
    <scope>NUCLEOTIDE SEQUENCE [LARGE SCALE GENOMIC DNA]</scope>
    <source>
        <strain evidence="1 2">GH-12</strain>
    </source>
</reference>
<dbReference type="AlphaFoldDB" id="A0AAW0ATD5"/>
<dbReference type="Proteomes" id="UP001383192">
    <property type="component" value="Unassembled WGS sequence"/>
</dbReference>
<comment type="caution">
    <text evidence="1">The sequence shown here is derived from an EMBL/GenBank/DDBJ whole genome shotgun (WGS) entry which is preliminary data.</text>
</comment>
<feature type="non-terminal residue" evidence="1">
    <location>
        <position position="199"/>
    </location>
</feature>
<accession>A0AAW0ATD5</accession>
<evidence type="ECO:0000313" key="1">
    <source>
        <dbReference type="EMBL" id="KAK7015868.1"/>
    </source>
</evidence>
<feature type="non-terminal residue" evidence="1">
    <location>
        <position position="1"/>
    </location>
</feature>
<evidence type="ECO:0000313" key="2">
    <source>
        <dbReference type="Proteomes" id="UP001383192"/>
    </source>
</evidence>
<protein>
    <recommendedName>
        <fullName evidence="3">F-box domain-containing protein</fullName>
    </recommendedName>
</protein>
<gene>
    <name evidence="1" type="ORF">VNI00_019032</name>
</gene>
<sequence>GVAPTLDDTLICVGEDARRLRSERNARAPISRLHVELLSRIFQMCVPEPDESLVFRYWTSSQPYSYQRYLWLAFSHVCHFWRTVSINSSVLWTRPDFTRPDLAREMIARSRGSRLDIRFPEEGRFNFELAASVLLEVLSLRRSQIEVLELHLPFSLLSDIMQFLIGPMPVLRSFRLSITDRKQLLLPPDTLGSQTPEHL</sequence>
<name>A0AAW0ATD5_9AGAR</name>
<organism evidence="1 2">
    <name type="scientific">Paramarasmius palmivorus</name>
    <dbReference type="NCBI Taxonomy" id="297713"/>
    <lineage>
        <taxon>Eukaryota</taxon>
        <taxon>Fungi</taxon>
        <taxon>Dikarya</taxon>
        <taxon>Basidiomycota</taxon>
        <taxon>Agaricomycotina</taxon>
        <taxon>Agaricomycetes</taxon>
        <taxon>Agaricomycetidae</taxon>
        <taxon>Agaricales</taxon>
        <taxon>Marasmiineae</taxon>
        <taxon>Marasmiaceae</taxon>
        <taxon>Paramarasmius</taxon>
    </lineage>
</organism>
<evidence type="ECO:0008006" key="3">
    <source>
        <dbReference type="Google" id="ProtNLM"/>
    </source>
</evidence>
<keyword evidence="2" id="KW-1185">Reference proteome</keyword>